<organism evidence="2 3">
    <name type="scientific">Vitis vinifera</name>
    <name type="common">Grape</name>
    <dbReference type="NCBI Taxonomy" id="29760"/>
    <lineage>
        <taxon>Eukaryota</taxon>
        <taxon>Viridiplantae</taxon>
        <taxon>Streptophyta</taxon>
        <taxon>Embryophyta</taxon>
        <taxon>Tracheophyta</taxon>
        <taxon>Spermatophyta</taxon>
        <taxon>Magnoliopsida</taxon>
        <taxon>eudicotyledons</taxon>
        <taxon>Gunneridae</taxon>
        <taxon>Pentapetalae</taxon>
        <taxon>rosids</taxon>
        <taxon>Vitales</taxon>
        <taxon>Vitaceae</taxon>
        <taxon>Viteae</taxon>
        <taxon>Vitis</taxon>
    </lineage>
</organism>
<dbReference type="InterPro" id="IPR008802">
    <property type="entry name" value="REF"/>
</dbReference>
<dbReference type="PANTHER" id="PTHR33732:SF3">
    <property type="entry name" value="OS07G0671800 PROTEIN"/>
    <property type="match status" value="1"/>
</dbReference>
<sequence length="205" mass="22904">MAESEAKQQPETVHGEEKSLKYLDFVQVAAIYVIVCFSSLYEYAKENSGPLKPGVQTVEGTVKTVIGPVYEKFYDVEASIYELERHVPSLVKRASCQAITVAQKAPELALAVASEVQRAGVVDTAKNITKNVYSKYEPTAKELCSKYEPVAEQYAVSAWRSLNRLPLFPQVAQVVVPQRHTGRRSTTRVCPTPPREGTRWRCICH</sequence>
<dbReference type="Pfam" id="PF05755">
    <property type="entry name" value="REF"/>
    <property type="match status" value="1"/>
</dbReference>
<comment type="caution">
    <text evidence="2">The sequence shown here is derived from an EMBL/GenBank/DDBJ whole genome shotgun (WGS) entry which is preliminary data.</text>
</comment>
<comment type="similarity">
    <text evidence="1">Belongs to the REF/SRPP family.</text>
</comment>
<dbReference type="Proteomes" id="UP000288805">
    <property type="component" value="Unassembled WGS sequence"/>
</dbReference>
<evidence type="ECO:0000313" key="3">
    <source>
        <dbReference type="Proteomes" id="UP000288805"/>
    </source>
</evidence>
<proteinExistence type="inferred from homology"/>
<evidence type="ECO:0000313" key="2">
    <source>
        <dbReference type="EMBL" id="RVW54503.1"/>
    </source>
</evidence>
<evidence type="ECO:0000256" key="1">
    <source>
        <dbReference type="ARBA" id="ARBA00009737"/>
    </source>
</evidence>
<gene>
    <name evidence="2" type="primary">SRP_1</name>
    <name evidence="2" type="ORF">CK203_071443</name>
</gene>
<protein>
    <submittedName>
        <fullName evidence="2">Stress-related protein</fullName>
    </submittedName>
</protein>
<dbReference type="PANTHER" id="PTHR33732">
    <property type="entry name" value="REF/SRPP-LIKE PROTEIN OS05G0151300/LOC_OS05G05940"/>
    <property type="match status" value="1"/>
</dbReference>
<accession>A0A438F3H5</accession>
<dbReference type="AlphaFoldDB" id="A0A438F3H5"/>
<reference evidence="2 3" key="1">
    <citation type="journal article" date="2018" name="PLoS Genet.">
        <title>Population sequencing reveals clonal diversity and ancestral inbreeding in the grapevine cultivar Chardonnay.</title>
        <authorList>
            <person name="Roach M.J."/>
            <person name="Johnson D.L."/>
            <person name="Bohlmann J."/>
            <person name="van Vuuren H.J."/>
            <person name="Jones S.J."/>
            <person name="Pretorius I.S."/>
            <person name="Schmidt S.A."/>
            <person name="Borneman A.R."/>
        </authorList>
    </citation>
    <scope>NUCLEOTIDE SEQUENCE [LARGE SCALE GENOMIC DNA]</scope>
    <source>
        <strain evidence="3">cv. Chardonnay</strain>
        <tissue evidence="2">Leaf</tissue>
    </source>
</reference>
<dbReference type="EMBL" id="QGNW01001126">
    <property type="protein sequence ID" value="RVW54503.1"/>
    <property type="molecule type" value="Genomic_DNA"/>
</dbReference>
<name>A0A438F3H5_VITVI</name>